<dbReference type="Proteomes" id="UP000199161">
    <property type="component" value="Unassembled WGS sequence"/>
</dbReference>
<protein>
    <recommendedName>
        <fullName evidence="1">DUF7260 domain-containing protein</fullName>
    </recommendedName>
</protein>
<keyword evidence="3" id="KW-1185">Reference proteome</keyword>
<dbReference type="Pfam" id="PF23921">
    <property type="entry name" value="DUF7260"/>
    <property type="match status" value="1"/>
</dbReference>
<accession>A0A1I1GUM7</accession>
<dbReference type="OrthoDB" id="213880at2157"/>
<dbReference type="InterPro" id="IPR055684">
    <property type="entry name" value="DUF7260"/>
</dbReference>
<organism evidence="2 3">
    <name type="scientific">Natronobacterium haloterrestre</name>
    <name type="common">Halobiforma haloterrestris</name>
    <dbReference type="NCBI Taxonomy" id="148448"/>
    <lineage>
        <taxon>Archaea</taxon>
        <taxon>Methanobacteriati</taxon>
        <taxon>Methanobacteriota</taxon>
        <taxon>Stenosarchaea group</taxon>
        <taxon>Halobacteria</taxon>
        <taxon>Halobacteriales</taxon>
        <taxon>Natrialbaceae</taxon>
        <taxon>Natronobacterium</taxon>
    </lineage>
</organism>
<dbReference type="EMBL" id="FOKW01000005">
    <property type="protein sequence ID" value="SFC15539.1"/>
    <property type="molecule type" value="Genomic_DNA"/>
</dbReference>
<proteinExistence type="predicted"/>
<gene>
    <name evidence="2" type="ORF">SAMN05444422_10545</name>
</gene>
<name>A0A1I1GUM7_NATHA</name>
<evidence type="ECO:0000313" key="3">
    <source>
        <dbReference type="Proteomes" id="UP000199161"/>
    </source>
</evidence>
<reference evidence="3" key="1">
    <citation type="submission" date="2016-10" db="EMBL/GenBank/DDBJ databases">
        <authorList>
            <person name="Varghese N."/>
            <person name="Submissions S."/>
        </authorList>
    </citation>
    <scope>NUCLEOTIDE SEQUENCE [LARGE SCALE GENOMIC DNA]</scope>
    <source>
        <strain evidence="3">DSM 13078</strain>
    </source>
</reference>
<dbReference type="AlphaFoldDB" id="A0A1I1GUM7"/>
<dbReference type="RefSeq" id="WP_089787967.1">
    <property type="nucleotide sequence ID" value="NZ_FOKW01000005.1"/>
</dbReference>
<evidence type="ECO:0000259" key="1">
    <source>
        <dbReference type="Pfam" id="PF23921"/>
    </source>
</evidence>
<sequence length="282" mass="30637">MTDAVPALLENATARVTDEREAVSEKLSAVDRFAKGVDALPAVAAMSSSPARATARIADGGRAVPASTVATVRSAPIADSETANADRRADVRDLFAETIRPYSVADVDDAEPLSATIAEELGDDVAVALAPSTDRRFTSDLKQVVLSATRRRRAELEAMERALDTEAESLRSSADAVAEICAWLLEADETPLSDLGFEALCRRHDRLAEHRATCRRLLERRQSVLGETAASGATAGLVHRSLVTYLYRELPSAYPVLSTVVRLLERCRECQRVVRDHLTRRV</sequence>
<feature type="domain" description="DUF7260" evidence="1">
    <location>
        <begin position="8"/>
        <end position="271"/>
    </location>
</feature>
<evidence type="ECO:0000313" key="2">
    <source>
        <dbReference type="EMBL" id="SFC15539.1"/>
    </source>
</evidence>